<dbReference type="AlphaFoldDB" id="A0A7J6FHL1"/>
<comment type="caution">
    <text evidence="3">The sequence shown here is derived from an EMBL/GenBank/DDBJ whole genome shotgun (WGS) entry which is preliminary data.</text>
</comment>
<dbReference type="Proteomes" id="UP000525078">
    <property type="component" value="Unassembled WGS sequence"/>
</dbReference>
<gene>
    <name evidence="3" type="ORF">F8388_007327</name>
</gene>
<proteinExistence type="predicted"/>
<sequence length="110" mass="12143">MSNDDQSVHSKVRSPNPIIITNPQMTATQGNQNVQTINSRNPIEDPTDSYYLYHGDNPGNTLVSQLLIGQDNCVSLSRAKQLAISIKSKFGFLNGSILKPLPIDYMMYSA</sequence>
<dbReference type="Pfam" id="PF14244">
    <property type="entry name" value="Retrotran_gag_3"/>
    <property type="match status" value="1"/>
</dbReference>
<evidence type="ECO:0000313" key="3">
    <source>
        <dbReference type="EMBL" id="KAF4370186.1"/>
    </source>
</evidence>
<evidence type="ECO:0000313" key="4">
    <source>
        <dbReference type="Proteomes" id="UP000525078"/>
    </source>
</evidence>
<feature type="domain" description="Retrotransposon Copia-like N-terminal" evidence="2">
    <location>
        <begin position="54"/>
        <end position="100"/>
    </location>
</feature>
<protein>
    <recommendedName>
        <fullName evidence="2">Retrotransposon Copia-like N-terminal domain-containing protein</fullName>
    </recommendedName>
</protein>
<evidence type="ECO:0000256" key="1">
    <source>
        <dbReference type="SAM" id="MobiDB-lite"/>
    </source>
</evidence>
<reference evidence="3 4" key="1">
    <citation type="journal article" date="2020" name="bioRxiv">
        <title>Sequence and annotation of 42 cannabis genomes reveals extensive copy number variation in cannabinoid synthesis and pathogen resistance genes.</title>
        <authorList>
            <person name="Mckernan K.J."/>
            <person name="Helbert Y."/>
            <person name="Kane L.T."/>
            <person name="Ebling H."/>
            <person name="Zhang L."/>
            <person name="Liu B."/>
            <person name="Eaton Z."/>
            <person name="Mclaughlin S."/>
            <person name="Kingan S."/>
            <person name="Baybayan P."/>
            <person name="Concepcion G."/>
            <person name="Jordan M."/>
            <person name="Riva A."/>
            <person name="Barbazuk W."/>
            <person name="Harkins T."/>
        </authorList>
    </citation>
    <scope>NUCLEOTIDE SEQUENCE [LARGE SCALE GENOMIC DNA]</scope>
    <source>
        <strain evidence="4">cv. Jamaican Lion 4</strain>
        <tissue evidence="3">Leaf</tissue>
    </source>
</reference>
<dbReference type="InterPro" id="IPR029472">
    <property type="entry name" value="Copia-like_N"/>
</dbReference>
<feature type="region of interest" description="Disordered" evidence="1">
    <location>
        <begin position="1"/>
        <end position="23"/>
    </location>
</feature>
<evidence type="ECO:0000259" key="2">
    <source>
        <dbReference type="Pfam" id="PF14244"/>
    </source>
</evidence>
<dbReference type="EMBL" id="JAATIP010000119">
    <property type="protein sequence ID" value="KAF4370186.1"/>
    <property type="molecule type" value="Genomic_DNA"/>
</dbReference>
<organism evidence="3 4">
    <name type="scientific">Cannabis sativa</name>
    <name type="common">Hemp</name>
    <name type="synonym">Marijuana</name>
    <dbReference type="NCBI Taxonomy" id="3483"/>
    <lineage>
        <taxon>Eukaryota</taxon>
        <taxon>Viridiplantae</taxon>
        <taxon>Streptophyta</taxon>
        <taxon>Embryophyta</taxon>
        <taxon>Tracheophyta</taxon>
        <taxon>Spermatophyta</taxon>
        <taxon>Magnoliopsida</taxon>
        <taxon>eudicotyledons</taxon>
        <taxon>Gunneridae</taxon>
        <taxon>Pentapetalae</taxon>
        <taxon>rosids</taxon>
        <taxon>fabids</taxon>
        <taxon>Rosales</taxon>
        <taxon>Cannabaceae</taxon>
        <taxon>Cannabis</taxon>
    </lineage>
</organism>
<name>A0A7J6FHL1_CANSA</name>
<accession>A0A7J6FHL1</accession>